<evidence type="ECO:0000256" key="5">
    <source>
        <dbReference type="ARBA" id="ARBA00022989"/>
    </source>
</evidence>
<comment type="similarity">
    <text evidence="2">Belongs to the nucleobase:cation symporter-2 (NCS2) (TC 2.A.40) family.</text>
</comment>
<feature type="transmembrane region" description="Helical" evidence="7">
    <location>
        <begin position="49"/>
        <end position="67"/>
    </location>
</feature>
<dbReference type="Proteomes" id="UP000603352">
    <property type="component" value="Unassembled WGS sequence"/>
</dbReference>
<dbReference type="InterPro" id="IPR006043">
    <property type="entry name" value="NCS2"/>
</dbReference>
<feature type="transmembrane region" description="Helical" evidence="7">
    <location>
        <begin position="197"/>
        <end position="218"/>
    </location>
</feature>
<dbReference type="Pfam" id="PF00860">
    <property type="entry name" value="Xan_ur_permease"/>
    <property type="match status" value="1"/>
</dbReference>
<evidence type="ECO:0000256" key="4">
    <source>
        <dbReference type="ARBA" id="ARBA00022692"/>
    </source>
</evidence>
<organism evidence="8 9">
    <name type="scientific">Tistrella bauzanensis</name>
    <dbReference type="NCBI Taxonomy" id="657419"/>
    <lineage>
        <taxon>Bacteria</taxon>
        <taxon>Pseudomonadati</taxon>
        <taxon>Pseudomonadota</taxon>
        <taxon>Alphaproteobacteria</taxon>
        <taxon>Geminicoccales</taxon>
        <taxon>Geminicoccaceae</taxon>
        <taxon>Tistrella</taxon>
    </lineage>
</organism>
<reference evidence="9" key="1">
    <citation type="journal article" date="2019" name="Int. J. Syst. Evol. Microbiol.">
        <title>The Global Catalogue of Microorganisms (GCM) 10K type strain sequencing project: providing services to taxonomists for standard genome sequencing and annotation.</title>
        <authorList>
            <consortium name="The Broad Institute Genomics Platform"/>
            <consortium name="The Broad Institute Genome Sequencing Center for Infectious Disease"/>
            <person name="Wu L."/>
            <person name="Ma J."/>
        </authorList>
    </citation>
    <scope>NUCLEOTIDE SEQUENCE [LARGE SCALE GENOMIC DNA]</scope>
    <source>
        <strain evidence="9">CGMCC 1.10188</strain>
    </source>
</reference>
<evidence type="ECO:0000313" key="8">
    <source>
        <dbReference type="EMBL" id="GGB27068.1"/>
    </source>
</evidence>
<name>A0ABQ1I8W1_9PROT</name>
<keyword evidence="6 7" id="KW-0472">Membrane</keyword>
<keyword evidence="9" id="KW-1185">Reference proteome</keyword>
<evidence type="ECO:0000256" key="7">
    <source>
        <dbReference type="SAM" id="Phobius"/>
    </source>
</evidence>
<keyword evidence="5 7" id="KW-1133">Transmembrane helix</keyword>
<evidence type="ECO:0000256" key="2">
    <source>
        <dbReference type="ARBA" id="ARBA00008821"/>
    </source>
</evidence>
<evidence type="ECO:0000256" key="3">
    <source>
        <dbReference type="ARBA" id="ARBA00022448"/>
    </source>
</evidence>
<feature type="transmembrane region" description="Helical" evidence="7">
    <location>
        <begin position="409"/>
        <end position="432"/>
    </location>
</feature>
<feature type="transmembrane region" description="Helical" evidence="7">
    <location>
        <begin position="135"/>
        <end position="157"/>
    </location>
</feature>
<feature type="transmembrane region" description="Helical" evidence="7">
    <location>
        <begin position="238"/>
        <end position="258"/>
    </location>
</feature>
<feature type="transmembrane region" description="Helical" evidence="7">
    <location>
        <begin position="103"/>
        <end position="123"/>
    </location>
</feature>
<feature type="transmembrane region" description="Helical" evidence="7">
    <location>
        <begin position="353"/>
        <end position="374"/>
    </location>
</feature>
<feature type="transmembrane region" description="Helical" evidence="7">
    <location>
        <begin position="79"/>
        <end position="97"/>
    </location>
</feature>
<dbReference type="EMBL" id="BMDZ01000003">
    <property type="protein sequence ID" value="GGB27068.1"/>
    <property type="molecule type" value="Genomic_DNA"/>
</dbReference>
<keyword evidence="3" id="KW-0813">Transport</keyword>
<keyword evidence="4 7" id="KW-0812">Transmembrane</keyword>
<gene>
    <name evidence="8" type="ORF">GCM10011505_05450</name>
</gene>
<proteinExistence type="inferred from homology"/>
<dbReference type="PANTHER" id="PTHR42810">
    <property type="entry name" value="PURINE PERMEASE C1399.01C-RELATED"/>
    <property type="match status" value="1"/>
</dbReference>
<evidence type="ECO:0000256" key="6">
    <source>
        <dbReference type="ARBA" id="ARBA00023136"/>
    </source>
</evidence>
<dbReference type="PANTHER" id="PTHR42810:SF4">
    <property type="entry name" value="URIC ACID TRANSPORTER UACT"/>
    <property type="match status" value="1"/>
</dbReference>
<evidence type="ECO:0000256" key="1">
    <source>
        <dbReference type="ARBA" id="ARBA00004141"/>
    </source>
</evidence>
<feature type="transmembrane region" description="Helical" evidence="7">
    <location>
        <begin position="169"/>
        <end position="190"/>
    </location>
</feature>
<sequence>MKPEGIFFGVDDQPPLGTRIGCALQHVSLQAVGLVFPILVVAASDRPDLLATVVAVSLAALGIGSILQSLRGRMGIGSGYLIPCTFTAAYLPASLAAAELGGLGLVLGMTIFAGCVTLLLSRAVHRLRAFLPSEIAGFVVVMIGIILGELGVAQLFGALPYDAPAVRGLAIEHLAGVATLCITIGLNIWARGPFRMFCALIGIVTGYALVAILAPEALGRSTAITATPFWQLSWPVAAPRFDLLMVVPFTIGAIACMLRATGDIITAQKINATDWVRPNTTSIRSGIVADGIGTIIAGLIGTVGLNTYSASIGVSRATGVTARSVGTATGITLIILALVPGVPQLIAAMPAPVMGGALIFASAFIILSGIQIITQRMLDSRRIITLGIGLVMALAHDIHPHIFDDVPAVVQPLLSSSLVVGVLTVLALNALFRIGVRRSAVLDITTTPPASTTAAGAPGSGTAIDMADRLQTFMEQQGGSWGARRDVVHRATSALMETLELMPELTHGAGPDKAPARLRLSFDEFNLDAVLSWQGRPFTAASGIDPLSAAEAGDHAALARALIQRYADKLTITEDNGWQVLSLHFAH</sequence>
<comment type="subcellular location">
    <subcellularLocation>
        <location evidence="1">Membrane</location>
        <topology evidence="1">Multi-pass membrane protein</topology>
    </subcellularLocation>
</comment>
<feature type="transmembrane region" description="Helical" evidence="7">
    <location>
        <begin position="383"/>
        <end position="403"/>
    </location>
</feature>
<protein>
    <recommendedName>
        <fullName evidence="10">Xanthine/uracil permease</fullName>
    </recommendedName>
</protein>
<accession>A0ABQ1I8W1</accession>
<dbReference type="RefSeq" id="WP_188574634.1">
    <property type="nucleotide sequence ID" value="NZ_BMDZ01000003.1"/>
</dbReference>
<comment type="caution">
    <text evidence="8">The sequence shown here is derived from an EMBL/GenBank/DDBJ whole genome shotgun (WGS) entry which is preliminary data.</text>
</comment>
<evidence type="ECO:0000313" key="9">
    <source>
        <dbReference type="Proteomes" id="UP000603352"/>
    </source>
</evidence>
<evidence type="ECO:0008006" key="10">
    <source>
        <dbReference type="Google" id="ProtNLM"/>
    </source>
</evidence>